<protein>
    <submittedName>
        <fullName evidence="2">DUF2961 domain-containing protein</fullName>
    </submittedName>
</protein>
<reference evidence="2 3" key="1">
    <citation type="submission" date="2019-01" db="EMBL/GenBank/DDBJ databases">
        <title>Pseudolysobacter antarctica gen. nov., sp. nov., isolated from Fildes Peninsula, Antarctica.</title>
        <authorList>
            <person name="Wei Z."/>
            <person name="Peng F."/>
        </authorList>
    </citation>
    <scope>NUCLEOTIDE SEQUENCE [LARGE SCALE GENOMIC DNA]</scope>
    <source>
        <strain evidence="2 3">AQ6-296</strain>
    </source>
</reference>
<organism evidence="2 3">
    <name type="scientific">Pseudolysobacter antarcticus</name>
    <dbReference type="NCBI Taxonomy" id="2511995"/>
    <lineage>
        <taxon>Bacteria</taxon>
        <taxon>Pseudomonadati</taxon>
        <taxon>Pseudomonadota</taxon>
        <taxon>Gammaproteobacteria</taxon>
        <taxon>Lysobacterales</taxon>
        <taxon>Rhodanobacteraceae</taxon>
        <taxon>Pseudolysobacter</taxon>
    </lineage>
</organism>
<dbReference type="InterPro" id="IPR021345">
    <property type="entry name" value="DUF2961"/>
</dbReference>
<dbReference type="OrthoDB" id="2518538at2"/>
<sequence length="688" mass="73542">MRGSLRLVWICGVALTCLSRVAFAQDLPWQYWTRPSLLARLDPSDMVLEHSSHCYGGCRYDRDGFSAPTPLANNPYPNRGLYSSGGEITIFDDLGAGALTRFWLTTGDGMSRCIDPAISAKIYLDGASTPTLSLPLAALFDGSTVPFQPPLVSDRSSSSGGYVSYVPITYAQGLRISLSDVQGLPNPCIPVLGGDPDYQHLLWYQFQYHRLPPGTVGSSFSAASTFPALTNFLAHHGDDPWAGGLAALSATTAFSAGDSHTLLMQNGSGWLRGLRLHVPRNAYDSLHLRVDIDGSSSIDLPLSAFFATPTTTLTPPRGVLLGEDVSGWVYAWFPMPFRQSVQVTLVADNTLAASTSVDSELTLDNTIVPADAAPFFATQSQQCGVASDLVLLTQFGAGRIVGISGEYHANGVTDAGYLEGDERVYIDGSAQPHWYGTGLEDFFNGGFYFDGGGNGMREYSQAFSGASHVDISATTNAWRLLLGDSLTWQNALDFRLEPGAAPNQSVPTCANVVFYGYGQRQVLLSPYAQFDVGAANASSRFGYQHPVSATCSALNGANYESEPPTSRSATSCHLVDGSSSFHFDLPMSAIPLRLRRVLDVQMASVPAQIKVNGVTAGYFPYAAADPLRYWQDQDAPLSGVAAGSSFAIEVIPLFGAPSAATQFSESAYALWGAPTDGIFRDGFDLPSP</sequence>
<evidence type="ECO:0000256" key="1">
    <source>
        <dbReference type="SAM" id="SignalP"/>
    </source>
</evidence>
<dbReference type="EMBL" id="CP035704">
    <property type="protein sequence ID" value="QBB71984.1"/>
    <property type="molecule type" value="Genomic_DNA"/>
</dbReference>
<dbReference type="AlphaFoldDB" id="A0A411HND7"/>
<gene>
    <name evidence="2" type="ORF">ELE36_17335</name>
</gene>
<feature type="chain" id="PRO_5019025803" evidence="1">
    <location>
        <begin position="25"/>
        <end position="688"/>
    </location>
</feature>
<accession>A0A411HND7</accession>
<name>A0A411HND7_9GAMM</name>
<dbReference type="KEGG" id="xbc:ELE36_17335"/>
<proteinExistence type="predicted"/>
<keyword evidence="3" id="KW-1185">Reference proteome</keyword>
<evidence type="ECO:0000313" key="3">
    <source>
        <dbReference type="Proteomes" id="UP000291562"/>
    </source>
</evidence>
<dbReference type="RefSeq" id="WP_129835522.1">
    <property type="nucleotide sequence ID" value="NZ_CP035704.1"/>
</dbReference>
<feature type="signal peptide" evidence="1">
    <location>
        <begin position="1"/>
        <end position="24"/>
    </location>
</feature>
<dbReference type="Proteomes" id="UP000291562">
    <property type="component" value="Chromosome"/>
</dbReference>
<dbReference type="Pfam" id="PF11175">
    <property type="entry name" value="DUF2961"/>
    <property type="match status" value="1"/>
</dbReference>
<dbReference type="Gene3D" id="2.60.120.1390">
    <property type="match status" value="3"/>
</dbReference>
<evidence type="ECO:0000313" key="2">
    <source>
        <dbReference type="EMBL" id="QBB71984.1"/>
    </source>
</evidence>
<keyword evidence="1" id="KW-0732">Signal</keyword>